<dbReference type="PANTHER" id="PTHR22602:SF0">
    <property type="entry name" value="TRANSFERASE CAF17, MITOCHONDRIAL-RELATED"/>
    <property type="match status" value="1"/>
</dbReference>
<dbReference type="InterPro" id="IPR006222">
    <property type="entry name" value="GCVT_N"/>
</dbReference>
<protein>
    <submittedName>
        <fullName evidence="3">Aminomethyltransferase</fullName>
        <ecNumber evidence="3">2.1.2.10</ecNumber>
    </submittedName>
</protein>
<dbReference type="SUPFAM" id="SSF103025">
    <property type="entry name" value="Folate-binding domain"/>
    <property type="match status" value="1"/>
</dbReference>
<dbReference type="InterPro" id="IPR045179">
    <property type="entry name" value="YgfZ/GcvT"/>
</dbReference>
<evidence type="ECO:0000259" key="2">
    <source>
        <dbReference type="Pfam" id="PF01571"/>
    </source>
</evidence>
<gene>
    <name evidence="3" type="primary">gcvT_1</name>
    <name evidence="3" type="ORF">HG15A2_11750</name>
</gene>
<dbReference type="RefSeq" id="WP_145058656.1">
    <property type="nucleotide sequence ID" value="NZ_CP036263.1"/>
</dbReference>
<dbReference type="GO" id="GO:0008168">
    <property type="term" value="F:methyltransferase activity"/>
    <property type="evidence" value="ECO:0007669"/>
    <property type="project" value="UniProtKB-KW"/>
</dbReference>
<dbReference type="SUPFAM" id="SSF101790">
    <property type="entry name" value="Aminomethyltransferase beta-barrel domain"/>
    <property type="match status" value="1"/>
</dbReference>
<evidence type="ECO:0000313" key="3">
    <source>
        <dbReference type="EMBL" id="QDS97907.1"/>
    </source>
</evidence>
<dbReference type="GO" id="GO:0004047">
    <property type="term" value="F:aminomethyltransferase activity"/>
    <property type="evidence" value="ECO:0007669"/>
    <property type="project" value="UniProtKB-EC"/>
</dbReference>
<dbReference type="Proteomes" id="UP000319852">
    <property type="component" value="Chromosome"/>
</dbReference>
<accession>A0A517MSY8</accession>
<keyword evidence="3" id="KW-0808">Transferase</keyword>
<dbReference type="KEGG" id="amob:HG15A2_11750"/>
<name>A0A517MSY8_9BACT</name>
<dbReference type="Pfam" id="PF01571">
    <property type="entry name" value="GCV_T"/>
    <property type="match status" value="1"/>
</dbReference>
<dbReference type="PANTHER" id="PTHR22602">
    <property type="entry name" value="TRANSFERASE CAF17, MITOCHONDRIAL-RELATED"/>
    <property type="match status" value="1"/>
</dbReference>
<sequence length="301" mass="32651">MLSEQATKEYESLTTGVGRVELTDWTTVRLSGDDRASFLHNLCTNDIKSLQPGDQCEAFLTDVKGKIVAHVLVFSAAEQLILLTVPGQGNVIVSHLDRYLIRENVELSDDSNDRSWSIIAGEGLAKSAATIQALLCPLVPAPAYLLARAAEHQPLEGEMLARMDASDCGPDVLNALRIEAGWPLFGTDFDGTNLPQEIARNESAIHFNKGCYLGQETIARIDALGRVNQELRQVKLAHAVPAALPIDVFLKEKKVGRLTSASYSPKHEAVVGIAMLRREALDDSSAVLLCDGAPLSILNRD</sequence>
<proteinExistence type="predicted"/>
<feature type="domain" description="GCVT N-terminal" evidence="2">
    <location>
        <begin position="4"/>
        <end position="121"/>
    </location>
</feature>
<dbReference type="OrthoDB" id="9796287at2"/>
<dbReference type="GO" id="GO:0032259">
    <property type="term" value="P:methylation"/>
    <property type="evidence" value="ECO:0007669"/>
    <property type="project" value="UniProtKB-KW"/>
</dbReference>
<dbReference type="EC" id="2.1.2.10" evidence="3"/>
<evidence type="ECO:0000313" key="4">
    <source>
        <dbReference type="Proteomes" id="UP000319852"/>
    </source>
</evidence>
<dbReference type="Gene3D" id="3.30.1360.120">
    <property type="entry name" value="Probable tRNA modification gtpase trme, domain 1"/>
    <property type="match status" value="2"/>
</dbReference>
<dbReference type="GO" id="GO:0016226">
    <property type="term" value="P:iron-sulfur cluster assembly"/>
    <property type="evidence" value="ECO:0007669"/>
    <property type="project" value="TreeGrafter"/>
</dbReference>
<dbReference type="InterPro" id="IPR027266">
    <property type="entry name" value="TrmE/GcvT-like"/>
</dbReference>
<dbReference type="AlphaFoldDB" id="A0A517MSY8"/>
<dbReference type="InterPro" id="IPR029043">
    <property type="entry name" value="GcvT/YgfZ_C"/>
</dbReference>
<keyword evidence="1" id="KW-0809">Transit peptide</keyword>
<dbReference type="NCBIfam" id="TIGR03317">
    <property type="entry name" value="ygfZ_signature"/>
    <property type="match status" value="1"/>
</dbReference>
<keyword evidence="3" id="KW-0489">Methyltransferase</keyword>
<dbReference type="PIRSF" id="PIRSF006487">
    <property type="entry name" value="GcvT"/>
    <property type="match status" value="1"/>
</dbReference>
<organism evidence="3 4">
    <name type="scientific">Adhaeretor mobilis</name>
    <dbReference type="NCBI Taxonomy" id="1930276"/>
    <lineage>
        <taxon>Bacteria</taxon>
        <taxon>Pseudomonadati</taxon>
        <taxon>Planctomycetota</taxon>
        <taxon>Planctomycetia</taxon>
        <taxon>Pirellulales</taxon>
        <taxon>Lacipirellulaceae</taxon>
        <taxon>Adhaeretor</taxon>
    </lineage>
</organism>
<keyword evidence="4" id="KW-1185">Reference proteome</keyword>
<reference evidence="3 4" key="1">
    <citation type="submission" date="2019-02" db="EMBL/GenBank/DDBJ databases">
        <title>Deep-cultivation of Planctomycetes and their phenomic and genomic characterization uncovers novel biology.</title>
        <authorList>
            <person name="Wiegand S."/>
            <person name="Jogler M."/>
            <person name="Boedeker C."/>
            <person name="Pinto D."/>
            <person name="Vollmers J."/>
            <person name="Rivas-Marin E."/>
            <person name="Kohn T."/>
            <person name="Peeters S.H."/>
            <person name="Heuer A."/>
            <person name="Rast P."/>
            <person name="Oberbeckmann S."/>
            <person name="Bunk B."/>
            <person name="Jeske O."/>
            <person name="Meyerdierks A."/>
            <person name="Storesund J.E."/>
            <person name="Kallscheuer N."/>
            <person name="Luecker S."/>
            <person name="Lage O.M."/>
            <person name="Pohl T."/>
            <person name="Merkel B.J."/>
            <person name="Hornburger P."/>
            <person name="Mueller R.-W."/>
            <person name="Bruemmer F."/>
            <person name="Labrenz M."/>
            <person name="Spormann A.M."/>
            <person name="Op den Camp H."/>
            <person name="Overmann J."/>
            <person name="Amann R."/>
            <person name="Jetten M.S.M."/>
            <person name="Mascher T."/>
            <person name="Medema M.H."/>
            <person name="Devos D.P."/>
            <person name="Kaster A.-K."/>
            <person name="Ovreas L."/>
            <person name="Rohde M."/>
            <person name="Galperin M.Y."/>
            <person name="Jogler C."/>
        </authorList>
    </citation>
    <scope>NUCLEOTIDE SEQUENCE [LARGE SCALE GENOMIC DNA]</scope>
    <source>
        <strain evidence="3 4">HG15A2</strain>
    </source>
</reference>
<dbReference type="InterPro" id="IPR017703">
    <property type="entry name" value="YgfZ/GCV_T_CS"/>
</dbReference>
<evidence type="ECO:0000256" key="1">
    <source>
        <dbReference type="ARBA" id="ARBA00022946"/>
    </source>
</evidence>
<dbReference type="EMBL" id="CP036263">
    <property type="protein sequence ID" value="QDS97907.1"/>
    <property type="molecule type" value="Genomic_DNA"/>
</dbReference>